<evidence type="ECO:0000313" key="8">
    <source>
        <dbReference type="Proteomes" id="UP000492821"/>
    </source>
</evidence>
<dbReference type="SMART" id="SM00355">
    <property type="entry name" value="ZnF_C2H2"/>
    <property type="match status" value="7"/>
</dbReference>
<keyword evidence="8" id="KW-1185">Reference proteome</keyword>
<feature type="domain" description="C2H2-type" evidence="7">
    <location>
        <begin position="235"/>
        <end position="262"/>
    </location>
</feature>
<organism evidence="8 9">
    <name type="scientific">Panagrellus redivivus</name>
    <name type="common">Microworm</name>
    <dbReference type="NCBI Taxonomy" id="6233"/>
    <lineage>
        <taxon>Eukaryota</taxon>
        <taxon>Metazoa</taxon>
        <taxon>Ecdysozoa</taxon>
        <taxon>Nematoda</taxon>
        <taxon>Chromadorea</taxon>
        <taxon>Rhabditida</taxon>
        <taxon>Tylenchina</taxon>
        <taxon>Panagrolaimomorpha</taxon>
        <taxon>Panagrolaimoidea</taxon>
        <taxon>Panagrolaimidae</taxon>
        <taxon>Panagrellus</taxon>
    </lineage>
</organism>
<feature type="compositionally biased region" description="Basic and acidic residues" evidence="6">
    <location>
        <begin position="94"/>
        <end position="103"/>
    </location>
</feature>
<dbReference type="WBParaSite" id="Pan_g5289.t1">
    <property type="protein sequence ID" value="Pan_g5289.t1"/>
    <property type="gene ID" value="Pan_g5289"/>
</dbReference>
<feature type="domain" description="C2H2-type" evidence="7">
    <location>
        <begin position="551"/>
        <end position="579"/>
    </location>
</feature>
<name>A0A7E4ZZU8_PANRE</name>
<dbReference type="GO" id="GO:0005634">
    <property type="term" value="C:nucleus"/>
    <property type="evidence" value="ECO:0007669"/>
    <property type="project" value="TreeGrafter"/>
</dbReference>
<feature type="compositionally biased region" description="Low complexity" evidence="6">
    <location>
        <begin position="295"/>
        <end position="305"/>
    </location>
</feature>
<evidence type="ECO:0000259" key="7">
    <source>
        <dbReference type="PROSITE" id="PS50157"/>
    </source>
</evidence>
<keyword evidence="1" id="KW-0479">Metal-binding</keyword>
<feature type="region of interest" description="Disordered" evidence="6">
    <location>
        <begin position="292"/>
        <end position="363"/>
    </location>
</feature>
<evidence type="ECO:0000256" key="5">
    <source>
        <dbReference type="PROSITE-ProRule" id="PRU00042"/>
    </source>
</evidence>
<dbReference type="GO" id="GO:0010468">
    <property type="term" value="P:regulation of gene expression"/>
    <property type="evidence" value="ECO:0007669"/>
    <property type="project" value="TreeGrafter"/>
</dbReference>
<evidence type="ECO:0000256" key="3">
    <source>
        <dbReference type="ARBA" id="ARBA00022771"/>
    </source>
</evidence>
<feature type="compositionally biased region" description="Pro residues" evidence="6">
    <location>
        <begin position="505"/>
        <end position="517"/>
    </location>
</feature>
<accession>A0A7E4ZZU8</accession>
<feature type="region of interest" description="Disordered" evidence="6">
    <location>
        <begin position="1"/>
        <end position="139"/>
    </location>
</feature>
<feature type="compositionally biased region" description="Polar residues" evidence="6">
    <location>
        <begin position="52"/>
        <end position="61"/>
    </location>
</feature>
<feature type="compositionally biased region" description="Basic residues" evidence="6">
    <location>
        <begin position="339"/>
        <end position="348"/>
    </location>
</feature>
<dbReference type="GO" id="GO:0008270">
    <property type="term" value="F:zinc ion binding"/>
    <property type="evidence" value="ECO:0007669"/>
    <property type="project" value="UniProtKB-KW"/>
</dbReference>
<proteinExistence type="predicted"/>
<keyword evidence="4" id="KW-0862">Zinc</keyword>
<evidence type="ECO:0000313" key="9">
    <source>
        <dbReference type="WBParaSite" id="Pan_g5289.t1"/>
    </source>
</evidence>
<protein>
    <submittedName>
        <fullName evidence="9">C2H2-type domain-containing protein</fullName>
    </submittedName>
</protein>
<dbReference type="Proteomes" id="UP000492821">
    <property type="component" value="Unassembled WGS sequence"/>
</dbReference>
<feature type="compositionally biased region" description="Polar residues" evidence="6">
    <location>
        <begin position="428"/>
        <end position="438"/>
    </location>
</feature>
<keyword evidence="2" id="KW-0677">Repeat</keyword>
<feature type="compositionally biased region" description="Low complexity" evidence="6">
    <location>
        <begin position="105"/>
        <end position="115"/>
    </location>
</feature>
<dbReference type="PROSITE" id="PS50157">
    <property type="entry name" value="ZINC_FINGER_C2H2_2"/>
    <property type="match status" value="2"/>
</dbReference>
<evidence type="ECO:0000256" key="2">
    <source>
        <dbReference type="ARBA" id="ARBA00022737"/>
    </source>
</evidence>
<evidence type="ECO:0000256" key="1">
    <source>
        <dbReference type="ARBA" id="ARBA00022723"/>
    </source>
</evidence>
<dbReference type="PANTHER" id="PTHR24403:SF67">
    <property type="entry name" value="FI01116P-RELATED"/>
    <property type="match status" value="1"/>
</dbReference>
<dbReference type="AlphaFoldDB" id="A0A7E4ZZU8"/>
<dbReference type="InterPro" id="IPR013087">
    <property type="entry name" value="Znf_C2H2_type"/>
</dbReference>
<sequence length="1240" mass="139563">MECTDWSSAGIDHETGPGGARGFVPKWTPITKGRMKRRRKATSREGSEIDANYTSPSTSDSKSPEPILRRSLRKSTSNVRNSVKRVTRSSISNDVKEVKKEESESSTSSGSESEGFVPSKPRNRRIRAQTCPPRKPKENLNKTIGEVIQHTDSSSDEDGFKCPRCHFATSQMNDFKSHIGHCFATSDGPADVTDEIHTCPKCPYRNRNLFSVESHTRKCDGKFKDEFTVDPYGTPKCLACKRKFPSLQNVFRHLRFQSCKRPPGGWGNADKDVRMQPIGPVTPVLQNEATENVEPTPTTVDTVTPRTKRKTRRVSIDVLPEVSESPETRGSEVAEMPPRKRKPKRSSKRATVSGSVEEVEGSAVAITSRDEAVEVNGADREAISRVDEDVGVPKLVKRKKKRIAENVEPFEASSEPVEAEVAENVPSTSTNFSEQPAASSEVEPMIESDFEMPKSKKRKRKAPIVESSDDWVPPESTSEAADENPPTPKSPKRKKRKQTVNDGNPDPPEPPETPSTPPFFQLLTLSPRPTVSPKKQRCTPTARDAKNRPLHKCPDCEYQTINTTNLRRHIRLVHKKESLSWLSVVDKQGKVIPEGAVAATAIDKTTAMSAGGPVDKVSKFTCKYCDNLIFGFDYLSHLTIFHLDVRGVSFPNIYTMHPNAASYPLGRLLPESDDYPIDFSRIVQDDPCLQISRKTYDTMFHIASNSDSQQLDAEYDRFFAYTVTSNAASETYYHYTCPSCSEKVKTITLPMLQIAVIAHIGLRHRKSRCLTFLVEQELSLFNSAFNTTFQICPSFGSGPLLAHEFELKDDEFFVAQCYGIGNVEWDSKSFVCRQCFLVFPRFCDFMPHLEKVHGITKRHRMTLVEPWKILDRRDRKQRTNRMEQFAFSIDEGGHWMWVCYDCNHFVTAPTPVDFFTLVGVHLFPKVSTIEHDTRVLSWIASLFGGPIPTKADVNFYANHYAYLITNCRDLAANSPPTPPPSSPTSRTTHTCYFCGFTLTCPSEIAENVAVVIHIIQDHDDMMSNAALLSFMASSGTESLFPFLDPVFEGNLEKLKENRRLRCSICQCVFKSFKQLKAHAMLHLDESFDLDPKQYMFFMTTRRCKKLIYSIDGIGPNFEPIDLPSKSEKLYACLQCAEIFEDSLCLKFRIYEHIRQCSFPSKEAIPDTRDMPPTPKKKETSTSAHNAAWTYACPTCSKQYLREHAATCCASGSILSNEVAKEPVSPNQITGSDIERRVRLV</sequence>
<dbReference type="PROSITE" id="PS00028">
    <property type="entry name" value="ZINC_FINGER_C2H2_1"/>
    <property type="match status" value="2"/>
</dbReference>
<dbReference type="InterPro" id="IPR050688">
    <property type="entry name" value="Zinc_finger/UBP_domain"/>
</dbReference>
<evidence type="ECO:0000256" key="4">
    <source>
        <dbReference type="ARBA" id="ARBA00022833"/>
    </source>
</evidence>
<keyword evidence="3 5" id="KW-0863">Zinc-finger</keyword>
<feature type="region of interest" description="Disordered" evidence="6">
    <location>
        <begin position="408"/>
        <end position="546"/>
    </location>
</feature>
<evidence type="ECO:0000256" key="6">
    <source>
        <dbReference type="SAM" id="MobiDB-lite"/>
    </source>
</evidence>
<reference evidence="9" key="2">
    <citation type="submission" date="2020-10" db="UniProtKB">
        <authorList>
            <consortium name="WormBaseParasite"/>
        </authorList>
    </citation>
    <scope>IDENTIFICATION</scope>
</reference>
<reference evidence="8" key="1">
    <citation type="journal article" date="2013" name="Genetics">
        <title>The draft genome and transcriptome of Panagrellus redivivus are shaped by the harsh demands of a free-living lifestyle.</title>
        <authorList>
            <person name="Srinivasan J."/>
            <person name="Dillman A.R."/>
            <person name="Macchietto M.G."/>
            <person name="Heikkinen L."/>
            <person name="Lakso M."/>
            <person name="Fracchia K.M."/>
            <person name="Antoshechkin I."/>
            <person name="Mortazavi A."/>
            <person name="Wong G."/>
            <person name="Sternberg P.W."/>
        </authorList>
    </citation>
    <scope>NUCLEOTIDE SEQUENCE [LARGE SCALE GENOMIC DNA]</scope>
    <source>
        <strain evidence="8">MT8872</strain>
    </source>
</reference>
<dbReference type="PANTHER" id="PTHR24403">
    <property type="entry name" value="ZINC FINGER PROTEIN"/>
    <property type="match status" value="1"/>
</dbReference>